<name>A0A1H1VP22_9ACTN</name>
<dbReference type="Pfam" id="PF00072">
    <property type="entry name" value="Response_reg"/>
    <property type="match status" value="1"/>
</dbReference>
<protein>
    <submittedName>
        <fullName evidence="6">DNA-binding response regulator, OmpR family, contains REC and winged-helix (WHTH) domain</fullName>
    </submittedName>
</protein>
<dbReference type="Proteomes" id="UP000198859">
    <property type="component" value="Chromosome I"/>
</dbReference>
<dbReference type="PROSITE" id="PS50110">
    <property type="entry name" value="RESPONSE_REGULATORY"/>
    <property type="match status" value="1"/>
</dbReference>
<dbReference type="InterPro" id="IPR001789">
    <property type="entry name" value="Sig_transdc_resp-reg_receiver"/>
</dbReference>
<feature type="domain" description="Response regulatory" evidence="4">
    <location>
        <begin position="3"/>
        <end position="118"/>
    </location>
</feature>
<dbReference type="SMART" id="SM00448">
    <property type="entry name" value="REC"/>
    <property type="match status" value="1"/>
</dbReference>
<dbReference type="Gene3D" id="3.40.50.2300">
    <property type="match status" value="1"/>
</dbReference>
<dbReference type="GO" id="GO:0005829">
    <property type="term" value="C:cytosol"/>
    <property type="evidence" value="ECO:0007669"/>
    <property type="project" value="TreeGrafter"/>
</dbReference>
<dbReference type="SUPFAM" id="SSF46894">
    <property type="entry name" value="C-terminal effector domain of the bipartite response regulators"/>
    <property type="match status" value="1"/>
</dbReference>
<dbReference type="Gene3D" id="1.10.10.10">
    <property type="entry name" value="Winged helix-like DNA-binding domain superfamily/Winged helix DNA-binding domain"/>
    <property type="match status" value="1"/>
</dbReference>
<gene>
    <name evidence="6" type="ORF">SAMN04488570_2896</name>
</gene>
<dbReference type="CDD" id="cd00383">
    <property type="entry name" value="trans_reg_C"/>
    <property type="match status" value="1"/>
</dbReference>
<dbReference type="PROSITE" id="PS51755">
    <property type="entry name" value="OMPR_PHOB"/>
    <property type="match status" value="1"/>
</dbReference>
<proteinExistence type="predicted"/>
<evidence type="ECO:0000313" key="6">
    <source>
        <dbReference type="EMBL" id="SDS86627.1"/>
    </source>
</evidence>
<evidence type="ECO:0000256" key="2">
    <source>
        <dbReference type="PROSITE-ProRule" id="PRU00169"/>
    </source>
</evidence>
<dbReference type="InterPro" id="IPR016032">
    <property type="entry name" value="Sig_transdc_resp-reg_C-effctor"/>
</dbReference>
<sequence length="220" mass="23340">MATIGICEDDAAVRRVLAEALRLADHDVVAVRNGHEALARFGASGSVDAMVIDIGLPDADGRDVCQALRAGGQHAPVLFLTALDAVHDRISGFHAGGDDYVGKPFSVTEILVRIDALLKRTRPAPQEITGLVLDPERFSVRSPTGEASLTPTEFRLLAALAASPGAVVRRRAVVAAAWPDGAMVSENTIDSYIRRIRVKLEAVASPAELVTVRGVGYSLR</sequence>
<evidence type="ECO:0000256" key="3">
    <source>
        <dbReference type="PROSITE-ProRule" id="PRU01091"/>
    </source>
</evidence>
<dbReference type="InterPro" id="IPR036388">
    <property type="entry name" value="WH-like_DNA-bd_sf"/>
</dbReference>
<dbReference type="EMBL" id="LT629757">
    <property type="protein sequence ID" value="SDS86627.1"/>
    <property type="molecule type" value="Genomic_DNA"/>
</dbReference>
<accession>A0A1H1VP22</accession>
<evidence type="ECO:0000259" key="5">
    <source>
        <dbReference type="PROSITE" id="PS51755"/>
    </source>
</evidence>
<dbReference type="GO" id="GO:0006355">
    <property type="term" value="P:regulation of DNA-templated transcription"/>
    <property type="evidence" value="ECO:0007669"/>
    <property type="project" value="InterPro"/>
</dbReference>
<dbReference type="Gene3D" id="6.10.250.690">
    <property type="match status" value="1"/>
</dbReference>
<dbReference type="GO" id="GO:0000976">
    <property type="term" value="F:transcription cis-regulatory region binding"/>
    <property type="evidence" value="ECO:0007669"/>
    <property type="project" value="TreeGrafter"/>
</dbReference>
<dbReference type="Pfam" id="PF00486">
    <property type="entry name" value="Trans_reg_C"/>
    <property type="match status" value="1"/>
</dbReference>
<dbReference type="OrthoDB" id="3473150at2"/>
<dbReference type="PANTHER" id="PTHR48111:SF37">
    <property type="entry name" value="RESPONSE REGULATOR PROTEIN CARR"/>
    <property type="match status" value="1"/>
</dbReference>
<feature type="domain" description="OmpR/PhoB-type" evidence="5">
    <location>
        <begin position="123"/>
        <end position="220"/>
    </location>
</feature>
<keyword evidence="1 3" id="KW-0238">DNA-binding</keyword>
<dbReference type="InterPro" id="IPR011006">
    <property type="entry name" value="CheY-like_superfamily"/>
</dbReference>
<dbReference type="InterPro" id="IPR001867">
    <property type="entry name" value="OmpR/PhoB-type_DNA-bd"/>
</dbReference>
<dbReference type="InterPro" id="IPR039420">
    <property type="entry name" value="WalR-like"/>
</dbReference>
<dbReference type="STRING" id="642780.SAMN04488570_2896"/>
<keyword evidence="2" id="KW-0597">Phosphoprotein</keyword>
<evidence type="ECO:0000256" key="1">
    <source>
        <dbReference type="ARBA" id="ARBA00023125"/>
    </source>
</evidence>
<reference evidence="7" key="1">
    <citation type="submission" date="2016-10" db="EMBL/GenBank/DDBJ databases">
        <authorList>
            <person name="Varghese N."/>
            <person name="Submissions S."/>
        </authorList>
    </citation>
    <scope>NUCLEOTIDE SEQUENCE [LARGE SCALE GENOMIC DNA]</scope>
    <source>
        <strain evidence="7">DSM 22127</strain>
    </source>
</reference>
<dbReference type="PANTHER" id="PTHR48111">
    <property type="entry name" value="REGULATOR OF RPOS"/>
    <property type="match status" value="1"/>
</dbReference>
<feature type="modified residue" description="4-aspartylphosphate" evidence="2">
    <location>
        <position position="53"/>
    </location>
</feature>
<keyword evidence="7" id="KW-1185">Reference proteome</keyword>
<dbReference type="AlphaFoldDB" id="A0A1H1VP22"/>
<dbReference type="RefSeq" id="WP_091731016.1">
    <property type="nucleotide sequence ID" value="NZ_LT629757.1"/>
</dbReference>
<evidence type="ECO:0000259" key="4">
    <source>
        <dbReference type="PROSITE" id="PS50110"/>
    </source>
</evidence>
<organism evidence="6 7">
    <name type="scientific">Nocardioides scoriae</name>
    <dbReference type="NCBI Taxonomy" id="642780"/>
    <lineage>
        <taxon>Bacteria</taxon>
        <taxon>Bacillati</taxon>
        <taxon>Actinomycetota</taxon>
        <taxon>Actinomycetes</taxon>
        <taxon>Propionibacteriales</taxon>
        <taxon>Nocardioidaceae</taxon>
        <taxon>Nocardioides</taxon>
    </lineage>
</organism>
<feature type="DNA-binding region" description="OmpR/PhoB-type" evidence="3">
    <location>
        <begin position="123"/>
        <end position="220"/>
    </location>
</feature>
<evidence type="ECO:0000313" key="7">
    <source>
        <dbReference type="Proteomes" id="UP000198859"/>
    </source>
</evidence>
<dbReference type="GO" id="GO:0032993">
    <property type="term" value="C:protein-DNA complex"/>
    <property type="evidence" value="ECO:0007669"/>
    <property type="project" value="TreeGrafter"/>
</dbReference>
<dbReference type="SUPFAM" id="SSF52172">
    <property type="entry name" value="CheY-like"/>
    <property type="match status" value="1"/>
</dbReference>
<dbReference type="SMART" id="SM00862">
    <property type="entry name" value="Trans_reg_C"/>
    <property type="match status" value="1"/>
</dbReference>
<dbReference type="GO" id="GO:0000156">
    <property type="term" value="F:phosphorelay response regulator activity"/>
    <property type="evidence" value="ECO:0007669"/>
    <property type="project" value="TreeGrafter"/>
</dbReference>